<feature type="region of interest" description="Disordered" evidence="1">
    <location>
        <begin position="295"/>
        <end position="327"/>
    </location>
</feature>
<feature type="compositionally biased region" description="Basic and acidic residues" evidence="1">
    <location>
        <begin position="471"/>
        <end position="481"/>
    </location>
</feature>
<keyword evidence="2" id="KW-1133">Transmembrane helix</keyword>
<evidence type="ECO:0000256" key="1">
    <source>
        <dbReference type="SAM" id="MobiDB-lite"/>
    </source>
</evidence>
<feature type="transmembrane region" description="Helical" evidence="2">
    <location>
        <begin position="222"/>
        <end position="243"/>
    </location>
</feature>
<feature type="signal peptide" evidence="3">
    <location>
        <begin position="1"/>
        <end position="20"/>
    </location>
</feature>
<sequence length="519" mass="56420">MKPSQTCLVLLGTLASFATSLLVAPNSPCSKHCGNVLSATTADDMECFDNPSDYPTTAAGNVLQNCLTCQASSPFTSAGQSDLEWLIYNLRYTLSFCLFGFPDSDKKLGSTPCTTSTACGPFREAIQWQNLTKAAGRYDFCNSWRVNDFSKCQPCLQSGRHYVLTNYMTMLDAACTQQPAEGRTISVSGPPFTTKAIQATTPAPTGYTFVPDNGPLNLGAKVGIAFAGVVIILIAAGCGIVCNGKRRRRRFLRDMEKRQAMAQSQGFGGSRWPGTHGAGGDMFETPVSQRPLVGGWEQSPTSAHTDRTGISTGFSPAMEKNDGAGPSTFPTRYYSPYSSPISAADTNAMQHHQQQQQWPAMTQEALAAMEREREQDLLQQQHYFMQQQQQYQIQQQRLYQSQQHLSPQDIGVALGGDDPSLRSKKSDLSFVSKESDPAAQQAPPPPQPNPLASNPWSSADVKGKHPAYHSSTEEYELKEVDSNGTMRGVPAAAAQQAPMLQHPGFGRYTAPAAGRNEWL</sequence>
<dbReference type="EMBL" id="CP034209">
    <property type="protein sequence ID" value="QBZ64499.1"/>
    <property type="molecule type" value="Genomic_DNA"/>
</dbReference>
<evidence type="ECO:0000313" key="5">
    <source>
        <dbReference type="Proteomes" id="UP000294847"/>
    </source>
</evidence>
<keyword evidence="2" id="KW-0472">Membrane</keyword>
<gene>
    <name evidence="4" type="ORF">PoMZ_06198</name>
</gene>
<evidence type="ECO:0000256" key="2">
    <source>
        <dbReference type="SAM" id="Phobius"/>
    </source>
</evidence>
<evidence type="ECO:0008006" key="6">
    <source>
        <dbReference type="Google" id="ProtNLM"/>
    </source>
</evidence>
<accession>A0A4P7NQF0</accession>
<organism evidence="4 5">
    <name type="scientific">Pyricularia oryzae</name>
    <name type="common">Rice blast fungus</name>
    <name type="synonym">Magnaporthe oryzae</name>
    <dbReference type="NCBI Taxonomy" id="318829"/>
    <lineage>
        <taxon>Eukaryota</taxon>
        <taxon>Fungi</taxon>
        <taxon>Dikarya</taxon>
        <taxon>Ascomycota</taxon>
        <taxon>Pezizomycotina</taxon>
        <taxon>Sordariomycetes</taxon>
        <taxon>Sordariomycetidae</taxon>
        <taxon>Magnaporthales</taxon>
        <taxon>Pyriculariaceae</taxon>
        <taxon>Pyricularia</taxon>
    </lineage>
</organism>
<keyword evidence="2" id="KW-0812">Transmembrane</keyword>
<dbReference type="Proteomes" id="UP000294847">
    <property type="component" value="Chromosome 6"/>
</dbReference>
<proteinExistence type="predicted"/>
<feature type="region of interest" description="Disordered" evidence="1">
    <location>
        <begin position="409"/>
        <end position="519"/>
    </location>
</feature>
<protein>
    <recommendedName>
        <fullName evidence="6">LPXTG-domain-containing protein</fullName>
    </recommendedName>
</protein>
<evidence type="ECO:0000256" key="3">
    <source>
        <dbReference type="SAM" id="SignalP"/>
    </source>
</evidence>
<feature type="chain" id="PRO_5020696191" description="LPXTG-domain-containing protein" evidence="3">
    <location>
        <begin position="21"/>
        <end position="519"/>
    </location>
</feature>
<name>A0A4P7NQF0_PYROR</name>
<feature type="compositionally biased region" description="Polar residues" evidence="1">
    <location>
        <begin position="298"/>
        <end position="314"/>
    </location>
</feature>
<reference evidence="4 5" key="1">
    <citation type="journal article" date="2019" name="Mol. Biol. Evol.">
        <title>Blast fungal genomes show frequent chromosomal changes, gene gains and losses, and effector gene turnover.</title>
        <authorList>
            <person name="Gomez Luciano L.B."/>
            <person name="Jason Tsai I."/>
            <person name="Chuma I."/>
            <person name="Tosa Y."/>
            <person name="Chen Y.H."/>
            <person name="Li J.Y."/>
            <person name="Li M.Y."/>
            <person name="Jade Lu M.Y."/>
            <person name="Nakayashiki H."/>
            <person name="Li W.H."/>
        </authorList>
    </citation>
    <scope>NUCLEOTIDE SEQUENCE [LARGE SCALE GENOMIC DNA]</scope>
    <source>
        <strain evidence="4">MZ5-1-6</strain>
    </source>
</reference>
<keyword evidence="3" id="KW-0732">Signal</keyword>
<evidence type="ECO:0000313" key="4">
    <source>
        <dbReference type="EMBL" id="QBZ64499.1"/>
    </source>
</evidence>
<dbReference type="AlphaFoldDB" id="A0A4P7NQF0"/>